<reference evidence="1 2" key="1">
    <citation type="journal article" date="2012" name="J. Bacteriol.">
        <title>Genome of Bacillus macauensis ZFHKF-1, a Long-Chain-Forming Bacterium.</title>
        <authorList>
            <person name="Cai L."/>
            <person name="Zhang T."/>
        </authorList>
    </citation>
    <scope>NUCLEOTIDE SEQUENCE [LARGE SCALE GENOMIC DNA]</scope>
    <source>
        <strain evidence="1 2">ZFHKF-1</strain>
    </source>
</reference>
<sequence length="155" mass="17015">MKRLASLGMMVGCVLLTVGCSSESSSGSPQKKGDVYVKVNATNINASPGKHVEKIFKFRDDVKQQKKASLTIDIEDTDATIYHNSLTFDGKRLKFKDDSKYNIHGKTYDCKGIAINDSTISATGCKDVKYDPLVAIILQHDLQLGEIEAKKGDKK</sequence>
<accession>I8UBK8</accession>
<keyword evidence="2" id="KW-1185">Reference proteome</keyword>
<gene>
    <name evidence="1" type="ORF">A374_16103</name>
</gene>
<organism evidence="1 2">
    <name type="scientific">Fictibacillus macauensis ZFHKF-1</name>
    <dbReference type="NCBI Taxonomy" id="1196324"/>
    <lineage>
        <taxon>Bacteria</taxon>
        <taxon>Bacillati</taxon>
        <taxon>Bacillota</taxon>
        <taxon>Bacilli</taxon>
        <taxon>Bacillales</taxon>
        <taxon>Fictibacillaceae</taxon>
        <taxon>Fictibacillus</taxon>
    </lineage>
</organism>
<dbReference type="STRING" id="1196324.A374_16103"/>
<dbReference type="PATRIC" id="fig|1196324.3.peg.3294"/>
<evidence type="ECO:0008006" key="3">
    <source>
        <dbReference type="Google" id="ProtNLM"/>
    </source>
</evidence>
<dbReference type="PROSITE" id="PS51257">
    <property type="entry name" value="PROKAR_LIPOPROTEIN"/>
    <property type="match status" value="1"/>
</dbReference>
<comment type="caution">
    <text evidence="1">The sequence shown here is derived from an EMBL/GenBank/DDBJ whole genome shotgun (WGS) entry which is preliminary data.</text>
</comment>
<dbReference type="RefSeq" id="WP_007203293.1">
    <property type="nucleotide sequence ID" value="NZ_AKKV01000036.1"/>
</dbReference>
<dbReference type="Proteomes" id="UP000004080">
    <property type="component" value="Unassembled WGS sequence"/>
</dbReference>
<protein>
    <recommendedName>
        <fullName evidence="3">Lipoprotein</fullName>
    </recommendedName>
</protein>
<dbReference type="EMBL" id="AKKV01000036">
    <property type="protein sequence ID" value="EIT84325.1"/>
    <property type="molecule type" value="Genomic_DNA"/>
</dbReference>
<dbReference type="AlphaFoldDB" id="I8UBK8"/>
<name>I8UBK8_9BACL</name>
<evidence type="ECO:0000313" key="2">
    <source>
        <dbReference type="Proteomes" id="UP000004080"/>
    </source>
</evidence>
<proteinExistence type="predicted"/>
<evidence type="ECO:0000313" key="1">
    <source>
        <dbReference type="EMBL" id="EIT84325.1"/>
    </source>
</evidence>